<feature type="signal peptide" evidence="2">
    <location>
        <begin position="1"/>
        <end position="18"/>
    </location>
</feature>
<reference evidence="4 5" key="1">
    <citation type="submission" date="2020-04" db="EMBL/GenBank/DDBJ databases">
        <title>Nesterenkonia sp. nov., isolated from marine sediment.</title>
        <authorList>
            <person name="Zhang G."/>
        </authorList>
    </citation>
    <scope>NUCLEOTIDE SEQUENCE [LARGE SCALE GENOMIC DNA]</scope>
    <source>
        <strain evidence="4 5">MY13</strain>
    </source>
</reference>
<protein>
    <recommendedName>
        <fullName evidence="3">Solute-binding protein family 5 domain-containing protein</fullName>
    </recommendedName>
</protein>
<dbReference type="PIRSF" id="PIRSF002741">
    <property type="entry name" value="MppA"/>
    <property type="match status" value="1"/>
</dbReference>
<evidence type="ECO:0000259" key="3">
    <source>
        <dbReference type="Pfam" id="PF00496"/>
    </source>
</evidence>
<dbReference type="InterPro" id="IPR030678">
    <property type="entry name" value="Peptide/Ni-bd"/>
</dbReference>
<feature type="domain" description="Solute-binding protein family 5" evidence="3">
    <location>
        <begin position="81"/>
        <end position="447"/>
    </location>
</feature>
<organism evidence="4 5">
    <name type="scientific">Nesterenkonia sedimenti</name>
    <dbReference type="NCBI Taxonomy" id="1463632"/>
    <lineage>
        <taxon>Bacteria</taxon>
        <taxon>Bacillati</taxon>
        <taxon>Actinomycetota</taxon>
        <taxon>Actinomycetes</taxon>
        <taxon>Micrococcales</taxon>
        <taxon>Micrococcaceae</taxon>
        <taxon>Nesterenkonia</taxon>
    </lineage>
</organism>
<keyword evidence="5" id="KW-1185">Reference proteome</keyword>
<dbReference type="GO" id="GO:0015833">
    <property type="term" value="P:peptide transport"/>
    <property type="evidence" value="ECO:0007669"/>
    <property type="project" value="TreeGrafter"/>
</dbReference>
<evidence type="ECO:0000256" key="1">
    <source>
        <dbReference type="ARBA" id="ARBA00022729"/>
    </source>
</evidence>
<keyword evidence="1 2" id="KW-0732">Signal</keyword>
<dbReference type="EMBL" id="JABAHY010000004">
    <property type="protein sequence ID" value="NLS09667.1"/>
    <property type="molecule type" value="Genomic_DNA"/>
</dbReference>
<dbReference type="GO" id="GO:0042597">
    <property type="term" value="C:periplasmic space"/>
    <property type="evidence" value="ECO:0007669"/>
    <property type="project" value="UniProtKB-ARBA"/>
</dbReference>
<evidence type="ECO:0000256" key="2">
    <source>
        <dbReference type="SAM" id="SignalP"/>
    </source>
</evidence>
<dbReference type="PANTHER" id="PTHR30290">
    <property type="entry name" value="PERIPLASMIC BINDING COMPONENT OF ABC TRANSPORTER"/>
    <property type="match status" value="1"/>
</dbReference>
<dbReference type="InterPro" id="IPR000914">
    <property type="entry name" value="SBP_5_dom"/>
</dbReference>
<evidence type="ECO:0000313" key="4">
    <source>
        <dbReference type="EMBL" id="NLS09667.1"/>
    </source>
</evidence>
<sequence>MKKRSMIATGMAASLVLAACGGSGEETGGGEAGDVGVSPELNVAFNAQPPTMDPLTTTAHATRIFARVIFEPLIDLDAEGEVQPVLAESFDVSEDGHTLTFQLREGLTFHDGSDVTAEDVLASLERWVELSVIGSTYFAEAEIASPEEGVVTIGLPEPMYVAPQLLADPGQMPHIMPAEIVEAAGEGEVEEHIGTGPYTYGDWQADQYLRVDRFEEYQSPEGEPSGMAGEKTAYYEEINFHFVGDDTTRMTGLQTGEYDMATPIPWDNIEQMEGDGNVDVIPGESGLPFGLLNKAEGPTADEDIRRAIIAALDTEAILLSAYGTDEWFSQNTAMMPEDSDWYVPVEGEDDDFYQNQDLDAAADYLEAAGYDGEEIRIVSSPEHADRYDTAVVLQQQLEEAGMNAELITADWSTVLDTMEDPSGFEIAISGLNNWPVVPSTMYFLNEGTQGTTQSEEIFAANEALTSAEDEEGATAAMEELQEAYLDYLPIIKFGDRRTANGLNAELEGFEYVTGQGEVFHHIRPAE</sequence>
<dbReference type="Gene3D" id="3.40.190.10">
    <property type="entry name" value="Periplasmic binding protein-like II"/>
    <property type="match status" value="1"/>
</dbReference>
<dbReference type="GO" id="GO:1904680">
    <property type="term" value="F:peptide transmembrane transporter activity"/>
    <property type="evidence" value="ECO:0007669"/>
    <property type="project" value="TreeGrafter"/>
</dbReference>
<comment type="caution">
    <text evidence="4">The sequence shown here is derived from an EMBL/GenBank/DDBJ whole genome shotgun (WGS) entry which is preliminary data.</text>
</comment>
<proteinExistence type="predicted"/>
<accession>A0A7X8YDY9</accession>
<dbReference type="Proteomes" id="UP000523139">
    <property type="component" value="Unassembled WGS sequence"/>
</dbReference>
<name>A0A7X8YDY9_9MICC</name>
<dbReference type="Pfam" id="PF00496">
    <property type="entry name" value="SBP_bac_5"/>
    <property type="match status" value="1"/>
</dbReference>
<dbReference type="PANTHER" id="PTHR30290:SF38">
    <property type="entry name" value="D,D-DIPEPTIDE-BINDING PERIPLASMIC PROTEIN DDPA-RELATED"/>
    <property type="match status" value="1"/>
</dbReference>
<dbReference type="Gene3D" id="3.10.105.10">
    <property type="entry name" value="Dipeptide-binding Protein, Domain 3"/>
    <property type="match status" value="1"/>
</dbReference>
<dbReference type="InterPro" id="IPR039424">
    <property type="entry name" value="SBP_5"/>
</dbReference>
<dbReference type="GO" id="GO:0043190">
    <property type="term" value="C:ATP-binding cassette (ABC) transporter complex"/>
    <property type="evidence" value="ECO:0007669"/>
    <property type="project" value="InterPro"/>
</dbReference>
<feature type="chain" id="PRO_5039719613" description="Solute-binding protein family 5 domain-containing protein" evidence="2">
    <location>
        <begin position="19"/>
        <end position="526"/>
    </location>
</feature>
<dbReference type="RefSeq" id="WP_168887152.1">
    <property type="nucleotide sequence ID" value="NZ_JABAHY010000004.1"/>
</dbReference>
<dbReference type="PROSITE" id="PS51257">
    <property type="entry name" value="PROKAR_LIPOPROTEIN"/>
    <property type="match status" value="1"/>
</dbReference>
<evidence type="ECO:0000313" key="5">
    <source>
        <dbReference type="Proteomes" id="UP000523139"/>
    </source>
</evidence>
<gene>
    <name evidence="4" type="ORF">HGQ17_06535</name>
</gene>
<dbReference type="SUPFAM" id="SSF53850">
    <property type="entry name" value="Periplasmic binding protein-like II"/>
    <property type="match status" value="1"/>
</dbReference>
<dbReference type="AlphaFoldDB" id="A0A7X8YDY9"/>